<reference evidence="4" key="1">
    <citation type="submission" date="2011-07" db="EMBL/GenBank/DDBJ databases">
        <authorList>
            <consortium name="Caenorhabditis brenneri Sequencing and Analysis Consortium"/>
            <person name="Wilson R.K."/>
        </authorList>
    </citation>
    <scope>NUCLEOTIDE SEQUENCE [LARGE SCALE GENOMIC DNA]</scope>
    <source>
        <strain evidence="4">PB2801</strain>
    </source>
</reference>
<protein>
    <recommendedName>
        <fullName evidence="2">Tc1-like transposase DDE domain-containing protein</fullName>
    </recommendedName>
</protein>
<dbReference type="Gene3D" id="3.30.420.10">
    <property type="entry name" value="Ribonuclease H-like superfamily/Ribonuclease H"/>
    <property type="match status" value="1"/>
</dbReference>
<feature type="region of interest" description="Disordered" evidence="1">
    <location>
        <begin position="522"/>
        <end position="547"/>
    </location>
</feature>
<dbReference type="HOGENOM" id="CLU_028303_0_0_1"/>
<evidence type="ECO:0000313" key="3">
    <source>
        <dbReference type="EMBL" id="EGT57649.1"/>
    </source>
</evidence>
<feature type="region of interest" description="Disordered" evidence="1">
    <location>
        <begin position="15"/>
        <end position="55"/>
    </location>
</feature>
<dbReference type="GO" id="GO:0003676">
    <property type="term" value="F:nucleic acid binding"/>
    <property type="evidence" value="ECO:0007669"/>
    <property type="project" value="InterPro"/>
</dbReference>
<dbReference type="InterPro" id="IPR038717">
    <property type="entry name" value="Tc1-like_DDE_dom"/>
</dbReference>
<dbReference type="PANTHER" id="PTHR33939:SF1">
    <property type="entry name" value="DUF4371 DOMAIN-CONTAINING PROTEIN"/>
    <property type="match status" value="1"/>
</dbReference>
<evidence type="ECO:0000259" key="2">
    <source>
        <dbReference type="Pfam" id="PF13358"/>
    </source>
</evidence>
<gene>
    <name evidence="3" type="ORF">CAEBREN_16204</name>
</gene>
<dbReference type="InParanoid" id="G0PIE7"/>
<dbReference type="Pfam" id="PF13358">
    <property type="entry name" value="DDE_3"/>
    <property type="match status" value="1"/>
</dbReference>
<dbReference type="eggNOG" id="ENOG502RZ9T">
    <property type="taxonomic scope" value="Eukaryota"/>
</dbReference>
<proteinExistence type="predicted"/>
<dbReference type="OMA" id="RNTFITH"/>
<feature type="domain" description="Tc1-like transposase DDE" evidence="2">
    <location>
        <begin position="351"/>
        <end position="478"/>
    </location>
</feature>
<sequence>MSSRKRVVDRVDSIDSKMQRLLDEGPDALAERRRKAIEEEREKKKKKEEEDERKRKEKCTRIGEVFLELKVEDIRKQDQVNNKVRTRGEDMVSNFKEAAETVRAKLGKLADGTIFGNLAKLGSAFLGIDRNTFITHSNRRVDAVEIRAGRRIQLSRKQLRLRAAAKLSSDDKKQLLGYLQHCWKAETHVTLTTLLKWARENIDFPYGKSTLGYALRGMGLCFRLKNHNPIIEERKDLIKLREIYLRKMAGFRAKNAFFAFFDETWVFQGMTLRYGWQFTHTTMYQRARLLNPDAPVPGPKKGARRGKRGIVVAVLTENGVLKGSEQVWVSSGKLEDQPEDYHSEMNYELYEHYMKTRVIPELVRAAAEANRPPVLVIDNAPYHNRQLDKAPLKSARMNVIRQWLASKGILVGDVRKDALVKILEDYIESEGGRTVFNTYVFDEYAKSMGVTVVRLPPYHCFLNPIELLWSQLKQSVMASGTSSTPLAEVRQNTLNFLRAFTAESSQNLFNHIAEIEDDVRQQIKQRDERNSPSAPSTSTSRPDDAVLDNDATDQYLQENEDSLDTALDAEDRAQATVEIRRVFEAEDEDGGTLFLYDNDGNLLPDPLSPYEWMNELAGF</sequence>
<dbReference type="AlphaFoldDB" id="G0PIE7"/>
<dbReference type="Proteomes" id="UP000008068">
    <property type="component" value="Unassembled WGS sequence"/>
</dbReference>
<keyword evidence="4" id="KW-1185">Reference proteome</keyword>
<evidence type="ECO:0000313" key="4">
    <source>
        <dbReference type="Proteomes" id="UP000008068"/>
    </source>
</evidence>
<dbReference type="InterPro" id="IPR036397">
    <property type="entry name" value="RNaseH_sf"/>
</dbReference>
<accession>G0PIE7</accession>
<evidence type="ECO:0000256" key="1">
    <source>
        <dbReference type="SAM" id="MobiDB-lite"/>
    </source>
</evidence>
<name>G0PIE7_CAEBE</name>
<dbReference type="OrthoDB" id="5856567at2759"/>
<dbReference type="EMBL" id="GL380557">
    <property type="protein sequence ID" value="EGT57649.1"/>
    <property type="molecule type" value="Genomic_DNA"/>
</dbReference>
<organism evidence="4">
    <name type="scientific">Caenorhabditis brenneri</name>
    <name type="common">Nematode worm</name>
    <dbReference type="NCBI Taxonomy" id="135651"/>
    <lineage>
        <taxon>Eukaryota</taxon>
        <taxon>Metazoa</taxon>
        <taxon>Ecdysozoa</taxon>
        <taxon>Nematoda</taxon>
        <taxon>Chromadorea</taxon>
        <taxon>Rhabditida</taxon>
        <taxon>Rhabditina</taxon>
        <taxon>Rhabditomorpha</taxon>
        <taxon>Rhabditoidea</taxon>
        <taxon>Rhabditidae</taxon>
        <taxon>Peloderinae</taxon>
        <taxon>Caenorhabditis</taxon>
    </lineage>
</organism>
<feature type="compositionally biased region" description="Low complexity" evidence="1">
    <location>
        <begin position="531"/>
        <end position="540"/>
    </location>
</feature>
<dbReference type="PANTHER" id="PTHR33939">
    <property type="entry name" value="PROTEIN CBG22215"/>
    <property type="match status" value="1"/>
</dbReference>